<evidence type="ECO:0000256" key="1">
    <source>
        <dbReference type="SAM" id="Phobius"/>
    </source>
</evidence>
<organism evidence="2 3">
    <name type="scientific">Planococcus massiliensis</name>
    <dbReference type="NCBI Taxonomy" id="1499687"/>
    <lineage>
        <taxon>Bacteria</taxon>
        <taxon>Bacillati</taxon>
        <taxon>Bacillota</taxon>
        <taxon>Bacilli</taxon>
        <taxon>Bacillales</taxon>
        <taxon>Caryophanaceae</taxon>
        <taxon>Planococcus</taxon>
    </lineage>
</organism>
<feature type="transmembrane region" description="Helical" evidence="1">
    <location>
        <begin position="38"/>
        <end position="56"/>
    </location>
</feature>
<dbReference type="AlphaFoldDB" id="A0A098EKA4"/>
<name>A0A098EKA4_9BACL</name>
<reference evidence="2 3" key="1">
    <citation type="submission" date="2014-09" db="EMBL/GenBank/DDBJ databases">
        <authorList>
            <person name="Urmite Genomes Urmite Genomes"/>
        </authorList>
    </citation>
    <scope>NUCLEOTIDE SEQUENCE [LARGE SCALE GENOMIC DNA]</scope>
    <source>
        <strain evidence="2 3">ES2</strain>
    </source>
</reference>
<dbReference type="Proteomes" id="UP000043699">
    <property type="component" value="Unassembled WGS sequence"/>
</dbReference>
<gene>
    <name evidence="2" type="ORF">BN1080_01688</name>
</gene>
<protein>
    <submittedName>
        <fullName evidence="2">Uncharacterized protein</fullName>
    </submittedName>
</protein>
<dbReference type="STRING" id="1499687.BN1080_01688"/>
<keyword evidence="1" id="KW-0812">Transmembrane</keyword>
<accession>A0A098EKA4</accession>
<feature type="transmembrane region" description="Helical" evidence="1">
    <location>
        <begin position="12"/>
        <end position="32"/>
    </location>
</feature>
<sequence>MVQDLKERMGCMTSNALLFAGIAGVLTLILIVSNTPNSALIVTNGLLGLIAGQLMIRNQQKN</sequence>
<dbReference type="RefSeq" id="WP_052651582.1">
    <property type="nucleotide sequence ID" value="NZ_CCXS01000001.1"/>
</dbReference>
<proteinExistence type="predicted"/>
<keyword evidence="1" id="KW-1133">Transmembrane helix</keyword>
<keyword evidence="3" id="KW-1185">Reference proteome</keyword>
<keyword evidence="1" id="KW-0472">Membrane</keyword>
<evidence type="ECO:0000313" key="3">
    <source>
        <dbReference type="Proteomes" id="UP000043699"/>
    </source>
</evidence>
<evidence type="ECO:0000313" key="2">
    <source>
        <dbReference type="EMBL" id="CEG22753.1"/>
    </source>
</evidence>
<dbReference type="EMBL" id="CCXS01000001">
    <property type="protein sequence ID" value="CEG22753.1"/>
    <property type="molecule type" value="Genomic_DNA"/>
</dbReference>